<keyword evidence="11" id="KW-1185">Reference proteome</keyword>
<evidence type="ECO:0000259" key="9">
    <source>
        <dbReference type="PROSITE" id="PS50089"/>
    </source>
</evidence>
<proteinExistence type="predicted"/>
<evidence type="ECO:0000313" key="11">
    <source>
        <dbReference type="Proteomes" id="UP000729913"/>
    </source>
</evidence>
<dbReference type="SMART" id="SM00184">
    <property type="entry name" value="RING"/>
    <property type="match status" value="1"/>
</dbReference>
<evidence type="ECO:0000256" key="8">
    <source>
        <dbReference type="PROSITE-ProRule" id="PRU00175"/>
    </source>
</evidence>
<keyword evidence="3" id="KW-0808">Transferase</keyword>
<evidence type="ECO:0000256" key="3">
    <source>
        <dbReference type="ARBA" id="ARBA00022679"/>
    </source>
</evidence>
<gene>
    <name evidence="10" type="ORF">G9C98_003717</name>
</gene>
<evidence type="ECO:0000256" key="7">
    <source>
        <dbReference type="ARBA" id="ARBA00022833"/>
    </source>
</evidence>
<dbReference type="EMBL" id="JAAOIC020000048">
    <property type="protein sequence ID" value="KAG8036395.1"/>
    <property type="molecule type" value="Genomic_DNA"/>
</dbReference>
<dbReference type="PANTHER" id="PTHR22937">
    <property type="entry name" value="E3 UBIQUITIN-PROTEIN LIGASE RNF165"/>
    <property type="match status" value="1"/>
</dbReference>
<sequence length="312" mass="36192">MHPMYQRMWYIQQRALETQRRRLYQRSSVHTSCTPNAHMYQPGRFVTDENSSPSSLPQMCCTANDSGNHVDNFSQHSVLPPPQQPTVYSHPEASGPESLVTNSNYLISNNILQIDFLHKICDLVDAVHAGMEASPPDPMQPMPVHQHVHHHMYHWPPPIGRPHLARMPHVHIISPHMQNNVPPDMIPTYPVPLPDFVFQTRHMNTGFENYMRIVDLRRMSHISCGATQESIENHTFPHKYKRVKKVENGEDAIEKCTICLSEFEDFESVRRLPCMHLFHIDCVDQWLCTNKRCPICRVDIETYFQKELTATV</sequence>
<dbReference type="OrthoDB" id="9984778at2759"/>
<comment type="catalytic activity">
    <reaction evidence="1">
        <text>S-ubiquitinyl-[E2 ubiquitin-conjugating enzyme]-L-cysteine + [acceptor protein]-L-lysine = [E2 ubiquitin-conjugating enzyme]-L-cysteine + N(6)-ubiquitinyl-[acceptor protein]-L-lysine.</text>
        <dbReference type="EC" id="2.3.2.27"/>
    </reaction>
</comment>
<reference evidence="10" key="1">
    <citation type="submission" date="2020-03" db="EMBL/GenBank/DDBJ databases">
        <authorList>
            <person name="Chebbi M.A."/>
            <person name="Drezen J.M."/>
        </authorList>
    </citation>
    <scope>NUCLEOTIDE SEQUENCE</scope>
    <source>
        <tissue evidence="10">Whole body</tissue>
    </source>
</reference>
<dbReference type="PROSITE" id="PS50089">
    <property type="entry name" value="ZF_RING_2"/>
    <property type="match status" value="1"/>
</dbReference>
<dbReference type="InterPro" id="IPR001841">
    <property type="entry name" value="Znf_RING"/>
</dbReference>
<dbReference type="InterPro" id="IPR045191">
    <property type="entry name" value="MBR1/2-like"/>
</dbReference>
<evidence type="ECO:0000256" key="5">
    <source>
        <dbReference type="ARBA" id="ARBA00022771"/>
    </source>
</evidence>
<dbReference type="CDD" id="cd16474">
    <property type="entry name" value="RING-H2_RNF111-like"/>
    <property type="match status" value="1"/>
</dbReference>
<dbReference type="GO" id="GO:0005634">
    <property type="term" value="C:nucleus"/>
    <property type="evidence" value="ECO:0007669"/>
    <property type="project" value="TreeGrafter"/>
</dbReference>
<evidence type="ECO:0000256" key="6">
    <source>
        <dbReference type="ARBA" id="ARBA00022786"/>
    </source>
</evidence>
<reference evidence="10" key="2">
    <citation type="submission" date="2021-04" db="EMBL/GenBank/DDBJ databases">
        <title>Genome-wide patterns of bracovirus chromosomal integration into multiple host tissues during parasitism.</title>
        <authorList>
            <person name="Chebbi M.A.C."/>
        </authorList>
    </citation>
    <scope>NUCLEOTIDE SEQUENCE</scope>
    <source>
        <tissue evidence="10">Whole body</tissue>
    </source>
</reference>
<dbReference type="GO" id="GO:0008270">
    <property type="term" value="F:zinc ion binding"/>
    <property type="evidence" value="ECO:0007669"/>
    <property type="project" value="UniProtKB-KW"/>
</dbReference>
<keyword evidence="5 8" id="KW-0863">Zinc-finger</keyword>
<evidence type="ECO:0000256" key="2">
    <source>
        <dbReference type="ARBA" id="ARBA00012483"/>
    </source>
</evidence>
<comment type="caution">
    <text evidence="10">The sequence shown here is derived from an EMBL/GenBank/DDBJ whole genome shotgun (WGS) entry which is preliminary data.</text>
</comment>
<evidence type="ECO:0000313" key="10">
    <source>
        <dbReference type="EMBL" id="KAG8036395.1"/>
    </source>
</evidence>
<dbReference type="Proteomes" id="UP000729913">
    <property type="component" value="Unassembled WGS sequence"/>
</dbReference>
<keyword evidence="4" id="KW-0479">Metal-binding</keyword>
<keyword evidence="6" id="KW-0833">Ubl conjugation pathway</keyword>
<feature type="domain" description="RING-type" evidence="9">
    <location>
        <begin position="256"/>
        <end position="297"/>
    </location>
</feature>
<evidence type="ECO:0000256" key="1">
    <source>
        <dbReference type="ARBA" id="ARBA00000900"/>
    </source>
</evidence>
<accession>A0A8J5QMY6</accession>
<evidence type="ECO:0000256" key="4">
    <source>
        <dbReference type="ARBA" id="ARBA00022723"/>
    </source>
</evidence>
<name>A0A8J5QMY6_9HYME</name>
<protein>
    <recommendedName>
        <fullName evidence="2">RING-type E3 ubiquitin transferase</fullName>
        <ecNumber evidence="2">2.3.2.27</ecNumber>
    </recommendedName>
</protein>
<keyword evidence="7" id="KW-0862">Zinc</keyword>
<dbReference type="Pfam" id="PF13639">
    <property type="entry name" value="zf-RING_2"/>
    <property type="match status" value="1"/>
</dbReference>
<dbReference type="EC" id="2.3.2.27" evidence="2"/>
<organism evidence="10 11">
    <name type="scientific">Cotesia typhae</name>
    <dbReference type="NCBI Taxonomy" id="2053667"/>
    <lineage>
        <taxon>Eukaryota</taxon>
        <taxon>Metazoa</taxon>
        <taxon>Ecdysozoa</taxon>
        <taxon>Arthropoda</taxon>
        <taxon>Hexapoda</taxon>
        <taxon>Insecta</taxon>
        <taxon>Pterygota</taxon>
        <taxon>Neoptera</taxon>
        <taxon>Endopterygota</taxon>
        <taxon>Hymenoptera</taxon>
        <taxon>Apocrita</taxon>
        <taxon>Ichneumonoidea</taxon>
        <taxon>Braconidae</taxon>
        <taxon>Microgastrinae</taxon>
        <taxon>Cotesia</taxon>
    </lineage>
</organism>
<dbReference type="PANTHER" id="PTHR22937:SF65">
    <property type="entry name" value="E3 UBIQUITIN-PROTEIN LIGASE ARK2C"/>
    <property type="match status" value="1"/>
</dbReference>
<dbReference type="GO" id="GO:0061630">
    <property type="term" value="F:ubiquitin protein ligase activity"/>
    <property type="evidence" value="ECO:0007669"/>
    <property type="project" value="UniProtKB-EC"/>
</dbReference>
<dbReference type="AlphaFoldDB" id="A0A8J5QMY6"/>